<protein>
    <submittedName>
        <fullName evidence="3">Uncharacterized protein</fullName>
    </submittedName>
</protein>
<keyword evidence="1" id="KW-0175">Coiled coil</keyword>
<gene>
    <name evidence="3" type="ORF">HNQ36_003055</name>
</gene>
<evidence type="ECO:0000313" key="4">
    <source>
        <dbReference type="Proteomes" id="UP000521227"/>
    </source>
</evidence>
<feature type="region of interest" description="Disordered" evidence="2">
    <location>
        <begin position="106"/>
        <end position="125"/>
    </location>
</feature>
<feature type="coiled-coil region" evidence="1">
    <location>
        <begin position="6"/>
        <end position="33"/>
    </location>
</feature>
<organism evidence="3 4">
    <name type="scientific">Afipia massiliensis</name>
    <dbReference type="NCBI Taxonomy" id="211460"/>
    <lineage>
        <taxon>Bacteria</taxon>
        <taxon>Pseudomonadati</taxon>
        <taxon>Pseudomonadota</taxon>
        <taxon>Alphaproteobacteria</taxon>
        <taxon>Hyphomicrobiales</taxon>
        <taxon>Nitrobacteraceae</taxon>
        <taxon>Afipia</taxon>
    </lineage>
</organism>
<reference evidence="3 4" key="1">
    <citation type="submission" date="2020-08" db="EMBL/GenBank/DDBJ databases">
        <title>Genomic Encyclopedia of Type Strains, Phase IV (KMG-IV): sequencing the most valuable type-strain genomes for metagenomic binning, comparative biology and taxonomic classification.</title>
        <authorList>
            <person name="Goeker M."/>
        </authorList>
    </citation>
    <scope>NUCLEOTIDE SEQUENCE [LARGE SCALE GENOMIC DNA]</scope>
    <source>
        <strain evidence="3 4">DSM 17498</strain>
    </source>
</reference>
<proteinExistence type="predicted"/>
<evidence type="ECO:0000256" key="1">
    <source>
        <dbReference type="SAM" id="Coils"/>
    </source>
</evidence>
<dbReference type="EMBL" id="JACHIJ010000004">
    <property type="protein sequence ID" value="MBB5053064.1"/>
    <property type="molecule type" value="Genomic_DNA"/>
</dbReference>
<feature type="compositionally biased region" description="Low complexity" evidence="2">
    <location>
        <begin position="189"/>
        <end position="206"/>
    </location>
</feature>
<sequence length="384" mass="41188">MADSFENRLKLTADRLRSERHRVETEKAEALARAKAHLELLVRHTRAWAQNIVPRVGAAVQTANAIVQEVQIAASATQSPPPRAVQGGPPLAHLPGIQIAQAPPPAAAARAAVRSSPTTAPKPPLLLLSLDKEGNIVVQKNNYKFRATAPLNPVAFEQFKEEVIEELIAEYVNSGLLGYDPDEPIPQDEQQTGGVSESSGSSAEQQNVEQESGHDPRPTTPVARQIVAAIRSNSVTIKVTSGSFIAMLDEKISILSRQIPNSEPAKENWDREVQSYRDMKDATQSLVTAIDLLLMDAAKESPAVNAALSVAGGLRSWWTKSHSEICERGFDSGLFALGVMLCHFAGAGGEVAAVISATVVKGAPVVDALKAWASQKEKDAKKDK</sequence>
<name>A0A840N384_9BRAD</name>
<comment type="caution">
    <text evidence="3">The sequence shown here is derived from an EMBL/GenBank/DDBJ whole genome shotgun (WGS) entry which is preliminary data.</text>
</comment>
<dbReference type="RefSeq" id="WP_184086374.1">
    <property type="nucleotide sequence ID" value="NZ_JACHIJ010000004.1"/>
</dbReference>
<evidence type="ECO:0000313" key="3">
    <source>
        <dbReference type="EMBL" id="MBB5053064.1"/>
    </source>
</evidence>
<feature type="region of interest" description="Disordered" evidence="2">
    <location>
        <begin position="179"/>
        <end position="220"/>
    </location>
</feature>
<accession>A0A840N384</accession>
<dbReference type="Proteomes" id="UP000521227">
    <property type="component" value="Unassembled WGS sequence"/>
</dbReference>
<dbReference type="AlphaFoldDB" id="A0A840N384"/>
<evidence type="ECO:0000256" key="2">
    <source>
        <dbReference type="SAM" id="MobiDB-lite"/>
    </source>
</evidence>